<name>A0A6J5KMZ9_9CAUD</name>
<feature type="domain" description="RNA ligase" evidence="1">
    <location>
        <begin position="194"/>
        <end position="385"/>
    </location>
</feature>
<accession>A0A6J5KMZ9</accession>
<reference evidence="2" key="1">
    <citation type="submission" date="2020-04" db="EMBL/GenBank/DDBJ databases">
        <authorList>
            <person name="Chiriac C."/>
            <person name="Salcher M."/>
            <person name="Ghai R."/>
            <person name="Kavagutti S V."/>
        </authorList>
    </citation>
    <scope>NUCLEOTIDE SEQUENCE</scope>
</reference>
<dbReference type="Pfam" id="PF09414">
    <property type="entry name" value="RNA_ligase"/>
    <property type="match status" value="1"/>
</dbReference>
<dbReference type="SUPFAM" id="SSF56091">
    <property type="entry name" value="DNA ligase/mRNA capping enzyme, catalytic domain"/>
    <property type="match status" value="1"/>
</dbReference>
<dbReference type="Gene3D" id="3.30.470.30">
    <property type="entry name" value="DNA ligase/mRNA capping enzyme"/>
    <property type="match status" value="1"/>
</dbReference>
<gene>
    <name evidence="2" type="ORF">UFOVP29_41</name>
</gene>
<protein>
    <submittedName>
        <fullName evidence="2">RNA_lig_DRB0094, RNA ligase</fullName>
    </submittedName>
</protein>
<dbReference type="InterPro" id="IPR021122">
    <property type="entry name" value="RNA_ligase_dom_REL/Rnl2"/>
</dbReference>
<proteinExistence type="predicted"/>
<dbReference type="GO" id="GO:0016874">
    <property type="term" value="F:ligase activity"/>
    <property type="evidence" value="ECO:0007669"/>
    <property type="project" value="UniProtKB-KW"/>
</dbReference>
<sequence>MSTFTCPAVRVAEVIDHPGADRLSIVRLEGLGYTCISGKLEDGSPRYQAGDYVVYIPSAAVLPEWLLKEMDFWNTETGKGTLAGANGARVKPLRLRGIFSEGVLFPVTFVADEDGHDGDYWLKGQHEDHVLPSHHVNGVFGPSGVDVADILGITKWEPPVPVAMAGEVANLFGHTVLFNFERIESVPDMFEPGEPVVASEKLHGTFASIVFEPGLNHPEMFGSQGEIIVHSKGLGAQGLAFKNNEANANNLYVRTLRALLDSGFEDRIRTMSWEYGGKSIAVLGEIFGRGVQDLAYGVDKPAFRMFDVKVADQYLTQIKLRIECAHNLGIDLVPTVYEGPFDLAALEAVRDGRTMLGGANIREGIVVRSATEARHEIHGRRIAKFISPDYLTRKSKDATEYT</sequence>
<organism evidence="2">
    <name type="scientific">uncultured Caudovirales phage</name>
    <dbReference type="NCBI Taxonomy" id="2100421"/>
    <lineage>
        <taxon>Viruses</taxon>
        <taxon>Duplodnaviria</taxon>
        <taxon>Heunggongvirae</taxon>
        <taxon>Uroviricota</taxon>
        <taxon>Caudoviricetes</taxon>
        <taxon>Peduoviridae</taxon>
        <taxon>Maltschvirus</taxon>
        <taxon>Maltschvirus maltsch</taxon>
    </lineage>
</organism>
<keyword evidence="2" id="KW-0436">Ligase</keyword>
<dbReference type="EMBL" id="LR796167">
    <property type="protein sequence ID" value="CAB4122596.1"/>
    <property type="molecule type" value="Genomic_DNA"/>
</dbReference>
<evidence type="ECO:0000313" key="2">
    <source>
        <dbReference type="EMBL" id="CAB4122596.1"/>
    </source>
</evidence>
<evidence type="ECO:0000259" key="1">
    <source>
        <dbReference type="Pfam" id="PF09414"/>
    </source>
</evidence>